<proteinExistence type="predicted"/>
<evidence type="ECO:0000259" key="10">
    <source>
        <dbReference type="PROSITE" id="PS50109"/>
    </source>
</evidence>
<evidence type="ECO:0000256" key="6">
    <source>
        <dbReference type="ARBA" id="ARBA00022777"/>
    </source>
</evidence>
<dbReference type="Pfam" id="PF02518">
    <property type="entry name" value="HATPase_c"/>
    <property type="match status" value="1"/>
</dbReference>
<evidence type="ECO:0000313" key="14">
    <source>
        <dbReference type="Proteomes" id="UP000465601"/>
    </source>
</evidence>
<dbReference type="InterPro" id="IPR050351">
    <property type="entry name" value="BphY/WalK/GraS-like"/>
</dbReference>
<dbReference type="FunFam" id="3.30.565.10:FF:000006">
    <property type="entry name" value="Sensor histidine kinase WalK"/>
    <property type="match status" value="1"/>
</dbReference>
<evidence type="ECO:0000313" key="13">
    <source>
        <dbReference type="EMBL" id="KAB3532181.1"/>
    </source>
</evidence>
<sequence>MFKSIRWKFIAIYFLLVFIAMIILGVFIMQQFESYHLNTVKDNIDLRANSFMQTLREIDWVNNKQEVQENINYYEEMGMEFFVIEKDKNFSIIASTNAHYLNQNAADILETDLIIKAFAGEVAEKDISPSEAINKTSKNLVYPLYDDDSRIIGALYVRRTLDDIYETLDASIGILIRATFLALFITVILGYLIAKSITGPINDVTIKAEKMAGGDFNQVVEVKSDDEIGQMASMFNYLTAQLNSLMLEMSSEKQKMDTIIKYMADGLVAATARGTIIHANPRALEMLRIKEGSFNHKNFNKLFSNFKEPLTIDLIKGSSKNWSGTQILHMEEGVTIRANYAPYKNDKGKYEGIIVLLQDVTELEKLENMRKEFVANVSHELKTPLTTIKSYTETLLEGALDSRELLLRFLEVIDNEADRMTRLVRDLLQLSNLDFQQAKWNKKPIIINKIIDKAVLKLDVSAQNKQQRIYVEMDENAGTIYADEDKLEQVILNIISNSIKYTPEGGEITIQADKTGEYVDIRIKDNGMGIPEGDLPRIFERFYRVDKARSRELGGTGLGLSIAKEIIDAHEGEIKISSHEGEGTEVILYLPLFKEKAV</sequence>
<keyword evidence="9" id="KW-0812">Transmembrane</keyword>
<reference evidence="13 14" key="1">
    <citation type="submission" date="2019-10" db="EMBL/GenBank/DDBJ databases">
        <title>Alkaliphilus serpentinus sp. nov. and Alkaliphilus pronyensis sp. nov., two novel anaerobic alkaliphilic species isolated from the serpentinized-hosted hydrothermal field of the Prony Bay (New Caledonia).</title>
        <authorList>
            <person name="Postec A."/>
        </authorList>
    </citation>
    <scope>NUCLEOTIDE SEQUENCE [LARGE SCALE GENOMIC DNA]</scope>
    <source>
        <strain evidence="13 14">LacT</strain>
    </source>
</reference>
<dbReference type="EMBL" id="WBZB01000010">
    <property type="protein sequence ID" value="KAB3532181.1"/>
    <property type="molecule type" value="Genomic_DNA"/>
</dbReference>
<evidence type="ECO:0000256" key="9">
    <source>
        <dbReference type="SAM" id="Phobius"/>
    </source>
</evidence>
<dbReference type="PROSITE" id="PS50885">
    <property type="entry name" value="HAMP"/>
    <property type="match status" value="1"/>
</dbReference>
<name>A0A833MB36_9FIRM</name>
<comment type="catalytic activity">
    <reaction evidence="1">
        <text>ATP + protein L-histidine = ADP + protein N-phospho-L-histidine.</text>
        <dbReference type="EC" id="2.7.13.3"/>
    </reaction>
</comment>
<dbReference type="GO" id="GO:0000155">
    <property type="term" value="F:phosphorelay sensor kinase activity"/>
    <property type="evidence" value="ECO:0007669"/>
    <property type="project" value="InterPro"/>
</dbReference>
<evidence type="ECO:0000256" key="8">
    <source>
        <dbReference type="ARBA" id="ARBA00023136"/>
    </source>
</evidence>
<dbReference type="PANTHER" id="PTHR45453:SF1">
    <property type="entry name" value="PHOSPHATE REGULON SENSOR PROTEIN PHOR"/>
    <property type="match status" value="1"/>
</dbReference>
<evidence type="ECO:0000256" key="3">
    <source>
        <dbReference type="ARBA" id="ARBA00012438"/>
    </source>
</evidence>
<dbReference type="SMART" id="SM00304">
    <property type="entry name" value="HAMP"/>
    <property type="match status" value="1"/>
</dbReference>
<dbReference type="Proteomes" id="UP000465601">
    <property type="component" value="Unassembled WGS sequence"/>
</dbReference>
<feature type="transmembrane region" description="Helical" evidence="9">
    <location>
        <begin position="174"/>
        <end position="194"/>
    </location>
</feature>
<dbReference type="GO" id="GO:0004721">
    <property type="term" value="F:phosphoprotein phosphatase activity"/>
    <property type="evidence" value="ECO:0007669"/>
    <property type="project" value="TreeGrafter"/>
</dbReference>
<feature type="domain" description="HAMP" evidence="12">
    <location>
        <begin position="195"/>
        <end position="247"/>
    </location>
</feature>
<dbReference type="RefSeq" id="WP_151864817.1">
    <property type="nucleotide sequence ID" value="NZ_WBZB01000010.1"/>
</dbReference>
<dbReference type="SUPFAM" id="SSF47384">
    <property type="entry name" value="Homodimeric domain of signal transducing histidine kinase"/>
    <property type="match status" value="1"/>
</dbReference>
<dbReference type="CDD" id="cd00130">
    <property type="entry name" value="PAS"/>
    <property type="match status" value="1"/>
</dbReference>
<dbReference type="InterPro" id="IPR003660">
    <property type="entry name" value="HAMP_dom"/>
</dbReference>
<comment type="caution">
    <text evidence="13">The sequence shown here is derived from an EMBL/GenBank/DDBJ whole genome shotgun (WGS) entry which is preliminary data.</text>
</comment>
<dbReference type="GO" id="GO:0005886">
    <property type="term" value="C:plasma membrane"/>
    <property type="evidence" value="ECO:0007669"/>
    <property type="project" value="TreeGrafter"/>
</dbReference>
<dbReference type="InterPro" id="IPR003594">
    <property type="entry name" value="HATPase_dom"/>
</dbReference>
<dbReference type="CDD" id="cd00082">
    <property type="entry name" value="HisKA"/>
    <property type="match status" value="1"/>
</dbReference>
<dbReference type="Gene3D" id="3.30.565.10">
    <property type="entry name" value="Histidine kinase-like ATPase, C-terminal domain"/>
    <property type="match status" value="1"/>
</dbReference>
<dbReference type="PRINTS" id="PR00344">
    <property type="entry name" value="BCTRLSENSOR"/>
</dbReference>
<evidence type="ECO:0000259" key="11">
    <source>
        <dbReference type="PROSITE" id="PS50113"/>
    </source>
</evidence>
<feature type="domain" description="Histidine kinase" evidence="10">
    <location>
        <begin position="376"/>
        <end position="594"/>
    </location>
</feature>
<dbReference type="Pfam" id="PF00512">
    <property type="entry name" value="HisKA"/>
    <property type="match status" value="1"/>
</dbReference>
<dbReference type="InterPro" id="IPR036097">
    <property type="entry name" value="HisK_dim/P_sf"/>
</dbReference>
<evidence type="ECO:0000256" key="5">
    <source>
        <dbReference type="ARBA" id="ARBA00022679"/>
    </source>
</evidence>
<dbReference type="Gene3D" id="3.30.450.20">
    <property type="entry name" value="PAS domain"/>
    <property type="match status" value="2"/>
</dbReference>
<dbReference type="SUPFAM" id="SSF55785">
    <property type="entry name" value="PYP-like sensor domain (PAS domain)"/>
    <property type="match status" value="1"/>
</dbReference>
<dbReference type="FunFam" id="1.10.287.130:FF:000001">
    <property type="entry name" value="Two-component sensor histidine kinase"/>
    <property type="match status" value="1"/>
</dbReference>
<dbReference type="InterPro" id="IPR035965">
    <property type="entry name" value="PAS-like_dom_sf"/>
</dbReference>
<gene>
    <name evidence="13" type="ORF">F8153_02685</name>
</gene>
<dbReference type="CDD" id="cd06225">
    <property type="entry name" value="HAMP"/>
    <property type="match status" value="1"/>
</dbReference>
<accession>A0A833MB36</accession>
<organism evidence="13 14">
    <name type="scientific">Alkaliphilus serpentinus</name>
    <dbReference type="NCBI Taxonomy" id="1482731"/>
    <lineage>
        <taxon>Bacteria</taxon>
        <taxon>Bacillati</taxon>
        <taxon>Bacillota</taxon>
        <taxon>Clostridia</taxon>
        <taxon>Peptostreptococcales</taxon>
        <taxon>Natronincolaceae</taxon>
        <taxon>Alkaliphilus</taxon>
    </lineage>
</organism>
<dbReference type="InterPro" id="IPR003661">
    <property type="entry name" value="HisK_dim/P_dom"/>
</dbReference>
<dbReference type="GO" id="GO:0016036">
    <property type="term" value="P:cellular response to phosphate starvation"/>
    <property type="evidence" value="ECO:0007669"/>
    <property type="project" value="TreeGrafter"/>
</dbReference>
<dbReference type="Gene3D" id="1.10.8.500">
    <property type="entry name" value="HAMP domain in histidine kinase"/>
    <property type="match status" value="1"/>
</dbReference>
<dbReference type="InterPro" id="IPR036890">
    <property type="entry name" value="HATPase_C_sf"/>
</dbReference>
<keyword evidence="9" id="KW-1133">Transmembrane helix</keyword>
<dbReference type="Pfam" id="PF13426">
    <property type="entry name" value="PAS_9"/>
    <property type="match status" value="1"/>
</dbReference>
<evidence type="ECO:0000256" key="4">
    <source>
        <dbReference type="ARBA" id="ARBA00022553"/>
    </source>
</evidence>
<keyword evidence="8 9" id="KW-0472">Membrane</keyword>
<comment type="subcellular location">
    <subcellularLocation>
        <location evidence="2">Membrane</location>
    </subcellularLocation>
</comment>
<dbReference type="OrthoDB" id="9813151at2"/>
<keyword evidence="4" id="KW-0597">Phosphoprotein</keyword>
<dbReference type="PANTHER" id="PTHR45453">
    <property type="entry name" value="PHOSPHATE REGULON SENSOR PROTEIN PHOR"/>
    <property type="match status" value="1"/>
</dbReference>
<keyword evidence="6 13" id="KW-0418">Kinase</keyword>
<dbReference type="SUPFAM" id="SSF158472">
    <property type="entry name" value="HAMP domain-like"/>
    <property type="match status" value="1"/>
</dbReference>
<dbReference type="InterPro" id="IPR005467">
    <property type="entry name" value="His_kinase_dom"/>
</dbReference>
<feature type="transmembrane region" description="Helical" evidence="9">
    <location>
        <begin position="6"/>
        <end position="28"/>
    </location>
</feature>
<dbReference type="Pfam" id="PF00672">
    <property type="entry name" value="HAMP"/>
    <property type="match status" value="1"/>
</dbReference>
<dbReference type="EC" id="2.7.13.3" evidence="3"/>
<evidence type="ECO:0000256" key="2">
    <source>
        <dbReference type="ARBA" id="ARBA00004370"/>
    </source>
</evidence>
<dbReference type="InterPro" id="IPR000014">
    <property type="entry name" value="PAS"/>
</dbReference>
<dbReference type="PROSITE" id="PS50109">
    <property type="entry name" value="HIS_KIN"/>
    <property type="match status" value="1"/>
</dbReference>
<dbReference type="AlphaFoldDB" id="A0A833MB36"/>
<keyword evidence="7" id="KW-0902">Two-component regulatory system</keyword>
<evidence type="ECO:0000259" key="12">
    <source>
        <dbReference type="PROSITE" id="PS50885"/>
    </source>
</evidence>
<dbReference type="CDD" id="cd00075">
    <property type="entry name" value="HATPase"/>
    <property type="match status" value="1"/>
</dbReference>
<dbReference type="InterPro" id="IPR000700">
    <property type="entry name" value="PAS-assoc_C"/>
</dbReference>
<dbReference type="SMART" id="SM00388">
    <property type="entry name" value="HisKA"/>
    <property type="match status" value="1"/>
</dbReference>
<protein>
    <recommendedName>
        <fullName evidence="3">histidine kinase</fullName>
        <ecNumber evidence="3">2.7.13.3</ecNumber>
    </recommendedName>
</protein>
<dbReference type="SMART" id="SM00387">
    <property type="entry name" value="HATPase_c"/>
    <property type="match status" value="1"/>
</dbReference>
<keyword evidence="14" id="KW-1185">Reference proteome</keyword>
<dbReference type="Gene3D" id="1.10.287.130">
    <property type="match status" value="1"/>
</dbReference>
<evidence type="ECO:0000256" key="1">
    <source>
        <dbReference type="ARBA" id="ARBA00000085"/>
    </source>
</evidence>
<feature type="domain" description="PAC" evidence="11">
    <location>
        <begin position="321"/>
        <end position="372"/>
    </location>
</feature>
<dbReference type="PROSITE" id="PS50113">
    <property type="entry name" value="PAC"/>
    <property type="match status" value="1"/>
</dbReference>
<keyword evidence="5" id="KW-0808">Transferase</keyword>
<evidence type="ECO:0000256" key="7">
    <source>
        <dbReference type="ARBA" id="ARBA00023012"/>
    </source>
</evidence>
<dbReference type="SUPFAM" id="SSF55874">
    <property type="entry name" value="ATPase domain of HSP90 chaperone/DNA topoisomerase II/histidine kinase"/>
    <property type="match status" value="1"/>
</dbReference>
<dbReference type="InterPro" id="IPR004358">
    <property type="entry name" value="Sig_transdc_His_kin-like_C"/>
</dbReference>